<dbReference type="SUPFAM" id="SSF53335">
    <property type="entry name" value="S-adenosyl-L-methionine-dependent methyltransferases"/>
    <property type="match status" value="1"/>
</dbReference>
<dbReference type="GO" id="GO:0008168">
    <property type="term" value="F:methyltransferase activity"/>
    <property type="evidence" value="ECO:0007669"/>
    <property type="project" value="UniProtKB-KW"/>
</dbReference>
<organism evidence="5 6">
    <name type="scientific">Deinococcus cellulosilyticus (strain DSM 18568 / NBRC 106333 / KACC 11606 / 5516J-15)</name>
    <dbReference type="NCBI Taxonomy" id="1223518"/>
    <lineage>
        <taxon>Bacteria</taxon>
        <taxon>Thermotogati</taxon>
        <taxon>Deinococcota</taxon>
        <taxon>Deinococci</taxon>
        <taxon>Deinococcales</taxon>
        <taxon>Deinococcaceae</taxon>
        <taxon>Deinococcus</taxon>
    </lineage>
</organism>
<evidence type="ECO:0000313" key="6">
    <source>
        <dbReference type="Proteomes" id="UP000321306"/>
    </source>
</evidence>
<dbReference type="PROSITE" id="PS01184">
    <property type="entry name" value="UBIE_2"/>
    <property type="match status" value="1"/>
</dbReference>
<keyword evidence="6" id="KW-1185">Reference proteome</keyword>
<dbReference type="AlphaFoldDB" id="A0A511N2B7"/>
<dbReference type="GO" id="GO:0032259">
    <property type="term" value="P:methylation"/>
    <property type="evidence" value="ECO:0007669"/>
    <property type="project" value="UniProtKB-KW"/>
</dbReference>
<dbReference type="InterPro" id="IPR025714">
    <property type="entry name" value="Methyltranfer_dom"/>
</dbReference>
<accession>A0A511N2B7</accession>
<keyword evidence="1" id="KW-0489">Methyltransferase</keyword>
<evidence type="ECO:0000256" key="2">
    <source>
        <dbReference type="ARBA" id="ARBA00022679"/>
    </source>
</evidence>
<evidence type="ECO:0000256" key="1">
    <source>
        <dbReference type="ARBA" id="ARBA00022603"/>
    </source>
</evidence>
<dbReference type="PANTHER" id="PTHR43591:SF110">
    <property type="entry name" value="RHODANESE DOMAIN-CONTAINING PROTEIN"/>
    <property type="match status" value="1"/>
</dbReference>
<keyword evidence="2" id="KW-0808">Transferase</keyword>
<evidence type="ECO:0000256" key="3">
    <source>
        <dbReference type="ARBA" id="ARBA00022691"/>
    </source>
</evidence>
<dbReference type="EMBL" id="BJXB01000011">
    <property type="protein sequence ID" value="GEM46995.1"/>
    <property type="molecule type" value="Genomic_DNA"/>
</dbReference>
<evidence type="ECO:0000259" key="4">
    <source>
        <dbReference type="Pfam" id="PF13847"/>
    </source>
</evidence>
<dbReference type="PANTHER" id="PTHR43591">
    <property type="entry name" value="METHYLTRANSFERASE"/>
    <property type="match status" value="1"/>
</dbReference>
<comment type="caution">
    <text evidence="5">The sequence shown here is derived from an EMBL/GenBank/DDBJ whole genome shotgun (WGS) entry which is preliminary data.</text>
</comment>
<reference evidence="5 6" key="1">
    <citation type="submission" date="2019-07" db="EMBL/GenBank/DDBJ databases">
        <title>Whole genome shotgun sequence of Deinococcus cellulosilyticus NBRC 106333.</title>
        <authorList>
            <person name="Hosoyama A."/>
            <person name="Uohara A."/>
            <person name="Ohji S."/>
            <person name="Ichikawa N."/>
        </authorList>
    </citation>
    <scope>NUCLEOTIDE SEQUENCE [LARGE SCALE GENOMIC DNA]</scope>
    <source>
        <strain evidence="5 6">NBRC 106333</strain>
    </source>
</reference>
<protein>
    <recommendedName>
        <fullName evidence="4">Methyltransferase domain-containing protein</fullName>
    </recommendedName>
</protein>
<dbReference type="Gene3D" id="3.40.50.150">
    <property type="entry name" value="Vaccinia Virus protein VP39"/>
    <property type="match status" value="1"/>
</dbReference>
<keyword evidence="3" id="KW-0949">S-adenosyl-L-methionine</keyword>
<proteinExistence type="predicted"/>
<sequence length="267" mass="29686">MDTSTNTSFRNLPQGTGLYLSERNLQSDFPVLAHLFRPGQRVMDVGCGPGSITRGIAACVGPEGYVLGVDQDARLIEQAREHPHNPPQLCFEVQEATNLMGQDFDVVTASRLLLWVPDLNAVLESMLRVLKPGGLLVVLDNTARRITWTPELPESMQAYFSAYQAWRTAQGLNNQVADDLPDLLQELGCQDIQTLPSPEHTTRDHPLFEKRSGLWSPATSGRAMQVVQAGFFSEENRQQAEKDYRLWMQKAGQSITTHLATVVARKA</sequence>
<dbReference type="Proteomes" id="UP000321306">
    <property type="component" value="Unassembled WGS sequence"/>
</dbReference>
<dbReference type="InterPro" id="IPR029063">
    <property type="entry name" value="SAM-dependent_MTases_sf"/>
</dbReference>
<dbReference type="CDD" id="cd02440">
    <property type="entry name" value="AdoMet_MTases"/>
    <property type="match status" value="1"/>
</dbReference>
<dbReference type="Pfam" id="PF13847">
    <property type="entry name" value="Methyltransf_31"/>
    <property type="match status" value="1"/>
</dbReference>
<dbReference type="OrthoDB" id="9797252at2"/>
<gene>
    <name evidence="5" type="ORF">DC3_26300</name>
</gene>
<feature type="domain" description="Methyltransferase" evidence="4">
    <location>
        <begin position="38"/>
        <end position="164"/>
    </location>
</feature>
<dbReference type="InterPro" id="IPR023576">
    <property type="entry name" value="UbiE/COQ5_MeTrFase_CS"/>
</dbReference>
<name>A0A511N2B7_DEIC1</name>
<dbReference type="RefSeq" id="WP_146884899.1">
    <property type="nucleotide sequence ID" value="NZ_BJXB01000011.1"/>
</dbReference>
<evidence type="ECO:0000313" key="5">
    <source>
        <dbReference type="EMBL" id="GEM46995.1"/>
    </source>
</evidence>